<comment type="caution">
    <text evidence="8">The sequence shown here is derived from an EMBL/GenBank/DDBJ whole genome shotgun (WGS) entry which is preliminary data.</text>
</comment>
<dbReference type="GO" id="GO:0061799">
    <property type="term" value="F:cyclic pyranopterin monophosphate synthase activity"/>
    <property type="evidence" value="ECO:0007669"/>
    <property type="project" value="UniProtKB-EC"/>
</dbReference>
<keyword evidence="9" id="KW-1185">Reference proteome</keyword>
<dbReference type="InterPro" id="IPR036522">
    <property type="entry name" value="MoaC_sf"/>
</dbReference>
<dbReference type="InterPro" id="IPR047594">
    <property type="entry name" value="MoaC_bact/euk"/>
</dbReference>
<dbReference type="PANTHER" id="PTHR22960">
    <property type="entry name" value="MOLYBDOPTERIN COFACTOR SYNTHESIS PROTEIN A"/>
    <property type="match status" value="1"/>
</dbReference>
<evidence type="ECO:0000259" key="7">
    <source>
        <dbReference type="Pfam" id="PF01967"/>
    </source>
</evidence>
<dbReference type="NCBIfam" id="TIGR00581">
    <property type="entry name" value="moaC"/>
    <property type="match status" value="1"/>
</dbReference>
<keyword evidence="5" id="KW-0456">Lyase</keyword>
<comment type="pathway">
    <text evidence="2">Cofactor biosynthesis; molybdopterin biosynthesis.</text>
</comment>
<dbReference type="InterPro" id="IPR023045">
    <property type="entry name" value="MoaC"/>
</dbReference>
<evidence type="ECO:0000256" key="2">
    <source>
        <dbReference type="ARBA" id="ARBA00005046"/>
    </source>
</evidence>
<evidence type="ECO:0000256" key="4">
    <source>
        <dbReference type="ARBA" id="ARBA00023150"/>
    </source>
</evidence>
<keyword evidence="4" id="KW-0501">Molybdenum cofactor biosynthesis</keyword>
<dbReference type="GO" id="GO:0006777">
    <property type="term" value="P:Mo-molybdopterin cofactor biosynthetic process"/>
    <property type="evidence" value="ECO:0007669"/>
    <property type="project" value="UniProtKB-KW"/>
</dbReference>
<organism evidence="8 9">
    <name type="scientific">Seminavis robusta</name>
    <dbReference type="NCBI Taxonomy" id="568900"/>
    <lineage>
        <taxon>Eukaryota</taxon>
        <taxon>Sar</taxon>
        <taxon>Stramenopiles</taxon>
        <taxon>Ochrophyta</taxon>
        <taxon>Bacillariophyta</taxon>
        <taxon>Bacillariophyceae</taxon>
        <taxon>Bacillariophycidae</taxon>
        <taxon>Naviculales</taxon>
        <taxon>Naviculaceae</taxon>
        <taxon>Seminavis</taxon>
    </lineage>
</organism>
<dbReference type="EC" id="4.6.1.17" evidence="3"/>
<feature type="compositionally biased region" description="Low complexity" evidence="6">
    <location>
        <begin position="37"/>
        <end position="49"/>
    </location>
</feature>
<accession>A0A9N8D4T4</accession>
<dbReference type="OrthoDB" id="429626at2759"/>
<dbReference type="EMBL" id="CAICTM010000004">
    <property type="protein sequence ID" value="CAB9496387.1"/>
    <property type="molecule type" value="Genomic_DNA"/>
</dbReference>
<evidence type="ECO:0000256" key="6">
    <source>
        <dbReference type="SAM" id="MobiDB-lite"/>
    </source>
</evidence>
<dbReference type="GO" id="GO:0061798">
    <property type="term" value="F:GTP 3',8'-cyclase activity"/>
    <property type="evidence" value="ECO:0007669"/>
    <property type="project" value="TreeGrafter"/>
</dbReference>
<feature type="domain" description="Molybdopterin cofactor biosynthesis C (MoaC)" evidence="7">
    <location>
        <begin position="165"/>
        <end position="305"/>
    </location>
</feature>
<comment type="catalytic activity">
    <reaction evidence="1">
        <text>(8S)-3',8-cyclo-7,8-dihydroguanosine 5'-triphosphate = cyclic pyranopterin phosphate + diphosphate</text>
        <dbReference type="Rhea" id="RHEA:49580"/>
        <dbReference type="ChEBI" id="CHEBI:33019"/>
        <dbReference type="ChEBI" id="CHEBI:59648"/>
        <dbReference type="ChEBI" id="CHEBI:131766"/>
        <dbReference type="EC" id="4.6.1.17"/>
    </reaction>
</comment>
<dbReference type="AlphaFoldDB" id="A0A9N8D4T4"/>
<dbReference type="InterPro" id="IPR050105">
    <property type="entry name" value="MoCo_biosynth_MoaA/MoaC"/>
</dbReference>
<dbReference type="PANTHER" id="PTHR22960:SF0">
    <property type="entry name" value="MOLYBDENUM COFACTOR BIOSYNTHESIS PROTEIN 1"/>
    <property type="match status" value="1"/>
</dbReference>
<reference evidence="8" key="1">
    <citation type="submission" date="2020-06" db="EMBL/GenBank/DDBJ databases">
        <authorList>
            <consortium name="Plant Systems Biology data submission"/>
        </authorList>
    </citation>
    <scope>NUCLEOTIDE SEQUENCE</scope>
    <source>
        <strain evidence="8">D6</strain>
    </source>
</reference>
<evidence type="ECO:0000313" key="9">
    <source>
        <dbReference type="Proteomes" id="UP001153069"/>
    </source>
</evidence>
<dbReference type="Gene3D" id="3.30.70.640">
    <property type="entry name" value="Molybdopterin cofactor biosynthesis C (MoaC) domain"/>
    <property type="match status" value="1"/>
</dbReference>
<gene>
    <name evidence="8" type="ORF">SEMRO_4_G003620.1</name>
</gene>
<evidence type="ECO:0000313" key="8">
    <source>
        <dbReference type="EMBL" id="CAB9496387.1"/>
    </source>
</evidence>
<feature type="region of interest" description="Disordered" evidence="6">
    <location>
        <begin position="24"/>
        <end position="59"/>
    </location>
</feature>
<dbReference type="Proteomes" id="UP001153069">
    <property type="component" value="Unassembled WGS sequence"/>
</dbReference>
<dbReference type="SUPFAM" id="SSF55040">
    <property type="entry name" value="Molybdenum cofactor biosynthesis protein C, MoaC"/>
    <property type="match status" value="1"/>
</dbReference>
<proteinExistence type="predicted"/>
<dbReference type="CDD" id="cd01420">
    <property type="entry name" value="MoaC_PE"/>
    <property type="match status" value="1"/>
</dbReference>
<dbReference type="Pfam" id="PF01967">
    <property type="entry name" value="MoaC"/>
    <property type="match status" value="1"/>
</dbReference>
<name>A0A9N8D4T4_9STRA</name>
<evidence type="ECO:0000256" key="5">
    <source>
        <dbReference type="ARBA" id="ARBA00023239"/>
    </source>
</evidence>
<dbReference type="NCBIfam" id="NF006870">
    <property type="entry name" value="PRK09364.1"/>
    <property type="match status" value="1"/>
</dbReference>
<dbReference type="InterPro" id="IPR002820">
    <property type="entry name" value="Mopterin_CF_biosynth-C_dom"/>
</dbReference>
<sequence>MASTFGLRQASRLTARRSVEKIVPTRSLLPPAPKILRPPLSSRSLFSSSGGNDENNDDPHALFKEQMEQLKSEREDLFGFTQEDQNAWGNLASANDKLPPSLMESVQAARLAQEEMEDNHQVHHQSPPQSIAKEGTKHDTADDEEEYQPSHGMTHLSEDGSTANMVDVGHKVVTQRTARAETRVILPPEVVDAFQVKSEQEEVVGPKGAVFATARIAGIMAAKKTSDLIPLCHPLPLDKVHIDIRMEHDNTVLISCECRVTHKTGVEMEALTGASVAALTVYDMLKALSHNIRIEQTVLVSKSGGKRTVGPN</sequence>
<feature type="region of interest" description="Disordered" evidence="6">
    <location>
        <begin position="114"/>
        <end position="161"/>
    </location>
</feature>
<protein>
    <recommendedName>
        <fullName evidence="3">cyclic pyranopterin monophosphate synthase</fullName>
        <ecNumber evidence="3">4.6.1.17</ecNumber>
    </recommendedName>
</protein>
<evidence type="ECO:0000256" key="3">
    <source>
        <dbReference type="ARBA" id="ARBA00012575"/>
    </source>
</evidence>
<evidence type="ECO:0000256" key="1">
    <source>
        <dbReference type="ARBA" id="ARBA00001637"/>
    </source>
</evidence>